<name>A0A5N5KAQ4_9ROSI</name>
<feature type="compositionally biased region" description="Polar residues" evidence="1">
    <location>
        <begin position="137"/>
        <end position="154"/>
    </location>
</feature>
<sequence length="154" mass="18321">MGIIHVDELILEMPYEEFIQEDFMGIWEAMTILMGMHLGHRLGNGNERRGAILEFVLVDHLGFVNTFFSDRDSKVTYQKNFDLLCGRQYYKLHEKDCRDDHKNIFEYQSPYWRAIAATRIQVAWRYRQKRLKHGKNSRSNNFAPHSNNSSFMRA</sequence>
<gene>
    <name evidence="2" type="ORF">DKX38_022026</name>
</gene>
<organism evidence="2 3">
    <name type="scientific">Salix brachista</name>
    <dbReference type="NCBI Taxonomy" id="2182728"/>
    <lineage>
        <taxon>Eukaryota</taxon>
        <taxon>Viridiplantae</taxon>
        <taxon>Streptophyta</taxon>
        <taxon>Embryophyta</taxon>
        <taxon>Tracheophyta</taxon>
        <taxon>Spermatophyta</taxon>
        <taxon>Magnoliopsida</taxon>
        <taxon>eudicotyledons</taxon>
        <taxon>Gunneridae</taxon>
        <taxon>Pentapetalae</taxon>
        <taxon>rosids</taxon>
        <taxon>fabids</taxon>
        <taxon>Malpighiales</taxon>
        <taxon>Salicaceae</taxon>
        <taxon>Saliceae</taxon>
        <taxon>Salix</taxon>
    </lineage>
</organism>
<dbReference type="AlphaFoldDB" id="A0A5N5KAQ4"/>
<dbReference type="Proteomes" id="UP000326939">
    <property type="component" value="Chromosome 15"/>
</dbReference>
<dbReference type="EMBL" id="VDCV01000015">
    <property type="protein sequence ID" value="KAB5524277.1"/>
    <property type="molecule type" value="Genomic_DNA"/>
</dbReference>
<evidence type="ECO:0000313" key="2">
    <source>
        <dbReference type="EMBL" id="KAB5524277.1"/>
    </source>
</evidence>
<evidence type="ECO:0000313" key="3">
    <source>
        <dbReference type="Proteomes" id="UP000326939"/>
    </source>
</evidence>
<keyword evidence="3" id="KW-1185">Reference proteome</keyword>
<protein>
    <submittedName>
        <fullName evidence="2">Uncharacterized protein</fullName>
    </submittedName>
</protein>
<proteinExistence type="predicted"/>
<comment type="caution">
    <text evidence="2">The sequence shown here is derived from an EMBL/GenBank/DDBJ whole genome shotgun (WGS) entry which is preliminary data.</text>
</comment>
<reference evidence="3" key="1">
    <citation type="journal article" date="2019" name="Gigascience">
        <title>De novo genome assembly of the endangered Acer yangbiense, a plant species with extremely small populations endemic to Yunnan Province, China.</title>
        <authorList>
            <person name="Yang J."/>
            <person name="Wariss H.M."/>
            <person name="Tao L."/>
            <person name="Zhang R."/>
            <person name="Yun Q."/>
            <person name="Hollingsworth P."/>
            <person name="Dao Z."/>
            <person name="Luo G."/>
            <person name="Guo H."/>
            <person name="Ma Y."/>
            <person name="Sun W."/>
        </authorList>
    </citation>
    <scope>NUCLEOTIDE SEQUENCE [LARGE SCALE GENOMIC DNA]</scope>
    <source>
        <strain evidence="3">cv. br00</strain>
    </source>
</reference>
<feature type="region of interest" description="Disordered" evidence="1">
    <location>
        <begin position="131"/>
        <end position="154"/>
    </location>
</feature>
<accession>A0A5N5KAQ4</accession>
<evidence type="ECO:0000256" key="1">
    <source>
        <dbReference type="SAM" id="MobiDB-lite"/>
    </source>
</evidence>